<dbReference type="InterPro" id="IPR002912">
    <property type="entry name" value="ACT_dom"/>
</dbReference>
<dbReference type="SUPFAM" id="SSF51735">
    <property type="entry name" value="NAD(P)-binding Rossmann-fold domains"/>
    <property type="match status" value="1"/>
</dbReference>
<dbReference type="PROSITE" id="PS51671">
    <property type="entry name" value="ACT"/>
    <property type="match status" value="1"/>
</dbReference>
<dbReference type="GO" id="GO:0051287">
    <property type="term" value="F:NAD binding"/>
    <property type="evidence" value="ECO:0007669"/>
    <property type="project" value="InterPro"/>
</dbReference>
<dbReference type="UniPathway" id="UPA00135">
    <property type="reaction ID" value="UER00196"/>
</dbReference>
<dbReference type="InterPro" id="IPR050857">
    <property type="entry name" value="D-2-hydroxyacid_DH"/>
</dbReference>
<dbReference type="PANTHER" id="PTHR42789">
    <property type="entry name" value="D-ISOMER SPECIFIC 2-HYDROXYACID DEHYDROGENASE FAMILY PROTEIN (AFU_ORTHOLOGUE AFUA_6G10090)"/>
    <property type="match status" value="1"/>
</dbReference>
<comment type="pathway">
    <text evidence="2">Amino-acid biosynthesis; L-serine biosynthesis; L-serine from 3-phospho-D-glycerate: step 1/3.</text>
</comment>
<dbReference type="PROSITE" id="PS00670">
    <property type="entry name" value="D_2_HYDROXYACID_DH_2"/>
    <property type="match status" value="1"/>
</dbReference>
<dbReference type="InterPro" id="IPR006139">
    <property type="entry name" value="D-isomer_2_OHA_DH_cat_dom"/>
</dbReference>
<dbReference type="SUPFAM" id="SSF55021">
    <property type="entry name" value="ACT-like"/>
    <property type="match status" value="1"/>
</dbReference>
<comment type="catalytic activity">
    <reaction evidence="13">
        <text>(2R)-3-phosphoglycerate + NAD(+) = 3-phosphooxypyruvate + NADH + H(+)</text>
        <dbReference type="Rhea" id="RHEA:12641"/>
        <dbReference type="ChEBI" id="CHEBI:15378"/>
        <dbReference type="ChEBI" id="CHEBI:18110"/>
        <dbReference type="ChEBI" id="CHEBI:57540"/>
        <dbReference type="ChEBI" id="CHEBI:57945"/>
        <dbReference type="ChEBI" id="CHEBI:58272"/>
        <dbReference type="EC" id="1.1.1.95"/>
    </reaction>
</comment>
<dbReference type="GO" id="GO:0004617">
    <property type="term" value="F:phosphoglycerate dehydrogenase activity"/>
    <property type="evidence" value="ECO:0007669"/>
    <property type="project" value="UniProtKB-EC"/>
</dbReference>
<dbReference type="InterPro" id="IPR029752">
    <property type="entry name" value="D-isomer_DH_CS1"/>
</dbReference>
<dbReference type="GO" id="GO:0006564">
    <property type="term" value="P:L-serine biosynthetic process"/>
    <property type="evidence" value="ECO:0007669"/>
    <property type="project" value="UniProtKB-KW"/>
</dbReference>
<evidence type="ECO:0000256" key="4">
    <source>
        <dbReference type="ARBA" id="ARBA00013001"/>
    </source>
</evidence>
<dbReference type="InterPro" id="IPR036291">
    <property type="entry name" value="NAD(P)-bd_dom_sf"/>
</dbReference>
<gene>
    <name evidence="16" type="primary">serA</name>
    <name evidence="16" type="ORF">FSB75_03420</name>
</gene>
<dbReference type="InterPro" id="IPR045865">
    <property type="entry name" value="ACT-like_dom_sf"/>
</dbReference>
<dbReference type="GO" id="GO:0047545">
    <property type="term" value="F:(S)-2-hydroxyglutarate dehydrogenase activity"/>
    <property type="evidence" value="ECO:0007669"/>
    <property type="project" value="UniProtKB-ARBA"/>
</dbReference>
<dbReference type="EMBL" id="CP042433">
    <property type="protein sequence ID" value="QEC54990.1"/>
    <property type="molecule type" value="Genomic_DNA"/>
</dbReference>
<evidence type="ECO:0000256" key="13">
    <source>
        <dbReference type="ARBA" id="ARBA00048731"/>
    </source>
</evidence>
<dbReference type="CDD" id="cd04901">
    <property type="entry name" value="ACT_3PGDH"/>
    <property type="match status" value="1"/>
</dbReference>
<evidence type="ECO:0000256" key="10">
    <source>
        <dbReference type="ARBA" id="ARBA00023299"/>
    </source>
</evidence>
<comment type="catalytic activity">
    <reaction evidence="12">
        <text>(R)-2-hydroxyglutarate + NAD(+) = 2-oxoglutarate + NADH + H(+)</text>
        <dbReference type="Rhea" id="RHEA:49612"/>
        <dbReference type="ChEBI" id="CHEBI:15378"/>
        <dbReference type="ChEBI" id="CHEBI:15801"/>
        <dbReference type="ChEBI" id="CHEBI:16810"/>
        <dbReference type="ChEBI" id="CHEBI:57540"/>
        <dbReference type="ChEBI" id="CHEBI:57945"/>
        <dbReference type="EC" id="1.1.1.399"/>
    </reaction>
</comment>
<dbReference type="PROSITE" id="PS00671">
    <property type="entry name" value="D_2_HYDROXYACID_DH_3"/>
    <property type="match status" value="1"/>
</dbReference>
<dbReference type="EC" id="1.1.1.399" evidence="4"/>
<protein>
    <recommendedName>
        <fullName evidence="6">D-3-phosphoglycerate dehydrogenase</fullName>
        <ecNumber evidence="4">1.1.1.399</ecNumber>
        <ecNumber evidence="5">1.1.1.95</ecNumber>
    </recommendedName>
    <alternativeName>
        <fullName evidence="11">2-oxoglutarate reductase</fullName>
    </alternativeName>
</protein>
<keyword evidence="10" id="KW-0718">Serine biosynthesis</keyword>
<evidence type="ECO:0000256" key="3">
    <source>
        <dbReference type="ARBA" id="ARBA00005854"/>
    </source>
</evidence>
<evidence type="ECO:0000313" key="17">
    <source>
        <dbReference type="Proteomes" id="UP000321204"/>
    </source>
</evidence>
<dbReference type="Pfam" id="PF22629">
    <property type="entry name" value="ACT_AHAS_ss"/>
    <property type="match status" value="1"/>
</dbReference>
<evidence type="ECO:0000256" key="11">
    <source>
        <dbReference type="ARBA" id="ARBA00030455"/>
    </source>
</evidence>
<dbReference type="OrthoDB" id="9777288at2"/>
<dbReference type="SUPFAM" id="SSF52283">
    <property type="entry name" value="Formate/glycerate dehydrogenase catalytic domain-like"/>
    <property type="match status" value="1"/>
</dbReference>
<dbReference type="Pfam" id="PF00389">
    <property type="entry name" value="2-Hacid_dh"/>
    <property type="match status" value="1"/>
</dbReference>
<keyword evidence="8 14" id="KW-0560">Oxidoreductase</keyword>
<dbReference type="AlphaFoldDB" id="A0A5B8UFX1"/>
<dbReference type="PROSITE" id="PS00065">
    <property type="entry name" value="D_2_HYDROXYACID_DH_1"/>
    <property type="match status" value="1"/>
</dbReference>
<dbReference type="RefSeq" id="WP_146782788.1">
    <property type="nucleotide sequence ID" value="NZ_BAABIO010000006.1"/>
</dbReference>
<dbReference type="InterPro" id="IPR029753">
    <property type="entry name" value="D-isomer_DH_CS"/>
</dbReference>
<evidence type="ECO:0000256" key="7">
    <source>
        <dbReference type="ARBA" id="ARBA00022605"/>
    </source>
</evidence>
<evidence type="ECO:0000256" key="1">
    <source>
        <dbReference type="ARBA" id="ARBA00003800"/>
    </source>
</evidence>
<evidence type="ECO:0000256" key="6">
    <source>
        <dbReference type="ARBA" id="ARBA00021582"/>
    </source>
</evidence>
<comment type="similarity">
    <text evidence="3 14">Belongs to the D-isomer specific 2-hydroxyacid dehydrogenase family.</text>
</comment>
<accession>A0A5B8UFX1</accession>
<dbReference type="Pfam" id="PF02826">
    <property type="entry name" value="2-Hacid_dh_C"/>
    <property type="match status" value="1"/>
</dbReference>
<comment type="function">
    <text evidence="1">Catalyzes the reversible oxidation of 3-phospho-D-glycerate to 3-phosphonooxypyruvate, the first step of the phosphorylated L-serine biosynthesis pathway. Also catalyzes the reversible oxidation of 2-hydroxyglutarate to 2-oxoglutarate.</text>
</comment>
<dbReference type="PANTHER" id="PTHR42789:SF1">
    <property type="entry name" value="D-ISOMER SPECIFIC 2-HYDROXYACID DEHYDROGENASE FAMILY PROTEIN (AFU_ORTHOLOGUE AFUA_6G10090)"/>
    <property type="match status" value="1"/>
</dbReference>
<evidence type="ECO:0000256" key="5">
    <source>
        <dbReference type="ARBA" id="ARBA00013143"/>
    </source>
</evidence>
<name>A0A5B8UFX1_9BACT</name>
<dbReference type="Gene3D" id="3.30.70.260">
    <property type="match status" value="1"/>
</dbReference>
<dbReference type="Proteomes" id="UP000321204">
    <property type="component" value="Chromosome"/>
</dbReference>
<evidence type="ECO:0000259" key="15">
    <source>
        <dbReference type="PROSITE" id="PS51671"/>
    </source>
</evidence>
<dbReference type="KEGG" id="fgg:FSB75_03420"/>
<keyword evidence="9" id="KW-0520">NAD</keyword>
<evidence type="ECO:0000256" key="2">
    <source>
        <dbReference type="ARBA" id="ARBA00005216"/>
    </source>
</evidence>
<keyword evidence="7" id="KW-0028">Amino-acid biosynthesis</keyword>
<feature type="domain" description="ACT" evidence="15">
    <location>
        <begin position="340"/>
        <end position="409"/>
    </location>
</feature>
<dbReference type="EC" id="1.1.1.95" evidence="5"/>
<evidence type="ECO:0000256" key="9">
    <source>
        <dbReference type="ARBA" id="ARBA00023027"/>
    </source>
</evidence>
<keyword evidence="17" id="KW-1185">Reference proteome</keyword>
<dbReference type="Gene3D" id="3.40.50.720">
    <property type="entry name" value="NAD(P)-binding Rossmann-like Domain"/>
    <property type="match status" value="2"/>
</dbReference>
<evidence type="ECO:0000256" key="8">
    <source>
        <dbReference type="ARBA" id="ARBA00023002"/>
    </source>
</evidence>
<evidence type="ECO:0000256" key="14">
    <source>
        <dbReference type="RuleBase" id="RU003719"/>
    </source>
</evidence>
<dbReference type="NCBIfam" id="NF008759">
    <property type="entry name" value="PRK11790.1"/>
    <property type="match status" value="1"/>
</dbReference>
<proteinExistence type="inferred from homology"/>
<organism evidence="16 17">
    <name type="scientific">Flavisolibacter ginsenosidimutans</name>
    <dbReference type="NCBI Taxonomy" id="661481"/>
    <lineage>
        <taxon>Bacteria</taxon>
        <taxon>Pseudomonadati</taxon>
        <taxon>Bacteroidota</taxon>
        <taxon>Chitinophagia</taxon>
        <taxon>Chitinophagales</taxon>
        <taxon>Chitinophagaceae</taxon>
        <taxon>Flavisolibacter</taxon>
    </lineage>
</organism>
<evidence type="ECO:0000313" key="16">
    <source>
        <dbReference type="EMBL" id="QEC54990.1"/>
    </source>
</evidence>
<reference evidence="16 17" key="1">
    <citation type="journal article" date="2015" name="Int. J. Syst. Evol. Microbiol.">
        <title>Flavisolibacter ginsenosidimutans sp. nov., with ginsenoside-converting activity isolated from soil used for cultivating ginseng.</title>
        <authorList>
            <person name="Zhao Y."/>
            <person name="Liu Q."/>
            <person name="Kang M.S."/>
            <person name="Jin F."/>
            <person name="Yu H."/>
            <person name="Im W.T."/>
        </authorList>
    </citation>
    <scope>NUCLEOTIDE SEQUENCE [LARGE SCALE GENOMIC DNA]</scope>
    <source>
        <strain evidence="16 17">Gsoil 636</strain>
    </source>
</reference>
<sequence length="409" mass="44656">METTSYPKEKIKILLLENISDKAVKNFTRNGYTQVEKLTKALPEDELIEAVKNAHLIGIRSKTKITPRVLEAAKKLQAIGCFCIGVNQVNLDRATQCGVAVFNAPYSNTRSVAELVIGAAIMLIRRIPDKNIAAHKGIWMKEAKGSYELRGKTLGIIGYGNIGSQVSVLAEGLGMKVIFYDVETKLPLGNATDSKSLKELLSTADVVTLHVPETAQTKNLINKNNLKYFKKGSILINYARGEVIELPALRKAMEDGQISGAAIDVFPVEPEKNGDRFETPLQGLPNVILTPHIGGSTEEAQENIGEDVSNKLLNYLDKGITFGSHTVPALSLPPQAGAHRILHIHQNVPGVLSAINNALSTNHINIVGQYLKTNESIGYVVVDVDKQLSRKAEGLLREVPNTIKVRLLY</sequence>
<dbReference type="FunFam" id="3.40.50.720:FF:000041">
    <property type="entry name" value="D-3-phosphoglycerate dehydrogenase"/>
    <property type="match status" value="1"/>
</dbReference>
<dbReference type="CDD" id="cd12176">
    <property type="entry name" value="PGDH_3"/>
    <property type="match status" value="1"/>
</dbReference>
<evidence type="ECO:0000256" key="12">
    <source>
        <dbReference type="ARBA" id="ARBA00048126"/>
    </source>
</evidence>
<dbReference type="InterPro" id="IPR006140">
    <property type="entry name" value="D-isomer_DH_NAD-bd"/>
</dbReference>
<dbReference type="InterPro" id="IPR054480">
    <property type="entry name" value="AHAS_small-like_ACT"/>
</dbReference>